<comment type="catalytic activity">
    <reaction evidence="9">
        <text>ATP + H2O = ADP + phosphate + H(+)</text>
        <dbReference type="Rhea" id="RHEA:13065"/>
        <dbReference type="ChEBI" id="CHEBI:15377"/>
        <dbReference type="ChEBI" id="CHEBI:15378"/>
        <dbReference type="ChEBI" id="CHEBI:30616"/>
        <dbReference type="ChEBI" id="CHEBI:43474"/>
        <dbReference type="ChEBI" id="CHEBI:456216"/>
        <dbReference type="EC" id="3.6.4.13"/>
    </reaction>
</comment>
<feature type="region of interest" description="Disordered" evidence="10">
    <location>
        <begin position="285"/>
        <end position="304"/>
    </location>
</feature>
<dbReference type="SUPFAM" id="SSF52540">
    <property type="entry name" value="P-loop containing nucleoside triphosphate hydrolases"/>
    <property type="match status" value="1"/>
</dbReference>
<evidence type="ECO:0000256" key="10">
    <source>
        <dbReference type="SAM" id="MobiDB-lite"/>
    </source>
</evidence>
<evidence type="ECO:0000256" key="1">
    <source>
        <dbReference type="ARBA" id="ARBA00004173"/>
    </source>
</evidence>
<feature type="region of interest" description="Disordered" evidence="10">
    <location>
        <begin position="535"/>
        <end position="561"/>
    </location>
</feature>
<dbReference type="Pfam" id="PF12513">
    <property type="entry name" value="SUV3_C"/>
    <property type="match status" value="1"/>
</dbReference>
<dbReference type="Gene3D" id="3.40.50.300">
    <property type="entry name" value="P-loop containing nucleotide triphosphate hydrolases"/>
    <property type="match status" value="3"/>
</dbReference>
<dbReference type="GO" id="GO:0016787">
    <property type="term" value="F:hydrolase activity"/>
    <property type="evidence" value="ECO:0007669"/>
    <property type="project" value="UniProtKB-KW"/>
</dbReference>
<dbReference type="InterPro" id="IPR027417">
    <property type="entry name" value="P-loop_NTPase"/>
</dbReference>
<gene>
    <name evidence="12" type="ORF">RDB_LOCUS113770</name>
</gene>
<keyword evidence="3" id="KW-0547">Nucleotide-binding</keyword>
<dbReference type="GO" id="GO:0045025">
    <property type="term" value="C:mitochondrial degradosome"/>
    <property type="evidence" value="ECO:0007669"/>
    <property type="project" value="TreeGrafter"/>
</dbReference>
<keyword evidence="5" id="KW-0347">Helicase</keyword>
<evidence type="ECO:0000256" key="5">
    <source>
        <dbReference type="ARBA" id="ARBA00022806"/>
    </source>
</evidence>
<dbReference type="SMART" id="SM00490">
    <property type="entry name" value="HELICc"/>
    <property type="match status" value="1"/>
</dbReference>
<comment type="caution">
    <text evidence="12">The sequence shown here is derived from an EMBL/GenBank/DDBJ whole genome shotgun (WGS) entry which is preliminary data.</text>
</comment>
<dbReference type="PROSITE" id="PS51194">
    <property type="entry name" value="HELICASE_CTER"/>
    <property type="match status" value="1"/>
</dbReference>
<dbReference type="Proteomes" id="UP000663840">
    <property type="component" value="Unassembled WGS sequence"/>
</dbReference>
<feature type="compositionally biased region" description="Polar residues" evidence="10">
    <location>
        <begin position="552"/>
        <end position="561"/>
    </location>
</feature>
<dbReference type="InterPro" id="IPR022192">
    <property type="entry name" value="SUV3_C"/>
</dbReference>
<keyword evidence="8" id="KW-0496">Mitochondrion</keyword>
<dbReference type="CDD" id="cd18805">
    <property type="entry name" value="SF2_C_suv3"/>
    <property type="match status" value="1"/>
</dbReference>
<dbReference type="AlphaFoldDB" id="A0A8H3C1D7"/>
<accession>A0A8H3C1D7</accession>
<evidence type="ECO:0000256" key="7">
    <source>
        <dbReference type="ARBA" id="ARBA00022946"/>
    </source>
</evidence>
<dbReference type="Gene3D" id="1.20.58.1080">
    <property type="match status" value="1"/>
</dbReference>
<dbReference type="PANTHER" id="PTHR12131">
    <property type="entry name" value="ATP-DEPENDENT RNA AND DNA HELICASE"/>
    <property type="match status" value="1"/>
</dbReference>
<evidence type="ECO:0000256" key="2">
    <source>
        <dbReference type="ARBA" id="ARBA00012552"/>
    </source>
</evidence>
<dbReference type="GO" id="GO:0000965">
    <property type="term" value="P:mitochondrial RNA 3'-end processing"/>
    <property type="evidence" value="ECO:0007669"/>
    <property type="project" value="TreeGrafter"/>
</dbReference>
<dbReference type="InterPro" id="IPR050699">
    <property type="entry name" value="RNA-DNA_Helicase"/>
</dbReference>
<dbReference type="EMBL" id="CAJMWR010003740">
    <property type="protein sequence ID" value="CAE6469026.1"/>
    <property type="molecule type" value="Genomic_DNA"/>
</dbReference>
<evidence type="ECO:0000256" key="4">
    <source>
        <dbReference type="ARBA" id="ARBA00022801"/>
    </source>
</evidence>
<reference evidence="12" key="1">
    <citation type="submission" date="2021-01" db="EMBL/GenBank/DDBJ databases">
        <authorList>
            <person name="Kaushik A."/>
        </authorList>
    </citation>
    <scope>NUCLEOTIDE SEQUENCE</scope>
    <source>
        <strain evidence="12">AG1-1A</strain>
    </source>
</reference>
<keyword evidence="6" id="KW-0067">ATP-binding</keyword>
<dbReference type="Pfam" id="PF00271">
    <property type="entry name" value="Helicase_C"/>
    <property type="match status" value="1"/>
</dbReference>
<dbReference type="Pfam" id="PF22527">
    <property type="entry name" value="DEXQc_Suv3"/>
    <property type="match status" value="2"/>
</dbReference>
<evidence type="ECO:0000256" key="8">
    <source>
        <dbReference type="ARBA" id="ARBA00023128"/>
    </source>
</evidence>
<protein>
    <recommendedName>
        <fullName evidence="2">RNA helicase</fullName>
        <ecNumber evidence="2">3.6.4.13</ecNumber>
    </recommendedName>
</protein>
<dbReference type="GO" id="GO:0005524">
    <property type="term" value="F:ATP binding"/>
    <property type="evidence" value="ECO:0007669"/>
    <property type="project" value="UniProtKB-KW"/>
</dbReference>
<dbReference type="GO" id="GO:0003724">
    <property type="term" value="F:RNA helicase activity"/>
    <property type="evidence" value="ECO:0007669"/>
    <property type="project" value="UniProtKB-EC"/>
</dbReference>
<evidence type="ECO:0000313" key="13">
    <source>
        <dbReference type="Proteomes" id="UP000663840"/>
    </source>
</evidence>
<evidence type="ECO:0000256" key="6">
    <source>
        <dbReference type="ARBA" id="ARBA00022840"/>
    </source>
</evidence>
<dbReference type="InterPro" id="IPR001650">
    <property type="entry name" value="Helicase_C-like"/>
</dbReference>
<evidence type="ECO:0000256" key="9">
    <source>
        <dbReference type="ARBA" id="ARBA00047984"/>
    </source>
</evidence>
<sequence>MIAPRRLGILAVRAIPNAKRPLHSSAVLLRVGSKRAPSTNRFNSRPVSPSRVRTPLKHALPLARPGKPRTAEQVRVGLLRDVEAWCLRFAPTHIASLGIPEHLAKQWLKLFPLVVKDELEALGEDQQPGSSDNAYKWDLESIATDMLDDAQFGTSRAYMTRFVDFALSRLASQQQQEPPSSSSEIDQLSASLEALRQATDLRHMIEWYPLARSMRRKVIMHVGPTNSGKTYNALQALAGSESGVYAGPLRLLAHEVWTRINRGSIAPKSETVDLDDAAPSVVVTESQDPDSGAVPIPVPAPPPAPPKVYAGRPCNLITGEDQRIVSPNATTVSCTVEMIPKHLVWSVGVIDEIQMLADPQRGGAWTSAVLGLAAKELHLCGEDTVVDLVRELCRMTGDELIVNRYERLTPLEVAPYSLEGKLKNVERGDCVVTFSRNDIFMTKRKIEKETGLRCAVVYGRLPPEVRSEQAQLFNDEESGYDVIVASDSVGMGLNLKIKRVVFLKTDKWNGKQDVPLSVPLIKQIAGRAGRFGLIKSKDKDKDTDADASSNKTHPGSMNAAQVASIAASQPPGLVTALRDDSLERVKEALSTSNPKVEHARVDIANPNTQALAQALPPGTGITDLLETMRLLARLPPHTKLGLPNLEQRAPMPSKLHVFNFDSDRPDDVSFDIDLLTRSLPISERLVLAQAPVRWRDPTARKAGLAFIKAYEAKMHVNIRKELRGFGLVEALEDVQELKEKWRRQQKYTNKRKLPEDYRSSILYQDDLARLDSTTLSNLESLHSTLVLYMWLSFRLPLGFYQAPEAQMMKAEVERGIEWCLEMIREGKKKHVERVMESEEEKDRVEKIEYLSRDAVQKWRREGATPTAWSNLLDGARRAGEAV</sequence>
<evidence type="ECO:0000259" key="11">
    <source>
        <dbReference type="PROSITE" id="PS51194"/>
    </source>
</evidence>
<feature type="domain" description="Helicase C-terminal" evidence="11">
    <location>
        <begin position="417"/>
        <end position="581"/>
    </location>
</feature>
<evidence type="ECO:0000313" key="12">
    <source>
        <dbReference type="EMBL" id="CAE6469026.1"/>
    </source>
</evidence>
<proteinExistence type="predicted"/>
<dbReference type="PANTHER" id="PTHR12131:SF1">
    <property type="entry name" value="ATP-DEPENDENT RNA HELICASE SUPV3L1, MITOCHONDRIAL-RELATED"/>
    <property type="match status" value="1"/>
</dbReference>
<dbReference type="Gene3D" id="1.20.272.40">
    <property type="match status" value="1"/>
</dbReference>
<keyword evidence="7" id="KW-0809">Transit peptide</keyword>
<dbReference type="EC" id="3.6.4.13" evidence="2"/>
<feature type="compositionally biased region" description="Basic and acidic residues" evidence="10">
    <location>
        <begin position="535"/>
        <end position="544"/>
    </location>
</feature>
<name>A0A8H3C1D7_9AGAM</name>
<comment type="subcellular location">
    <subcellularLocation>
        <location evidence="1">Mitochondrion</location>
    </subcellularLocation>
</comment>
<dbReference type="InterPro" id="IPR055206">
    <property type="entry name" value="DEXQc_SUV3"/>
</dbReference>
<organism evidence="12 13">
    <name type="scientific">Rhizoctonia solani</name>
    <dbReference type="NCBI Taxonomy" id="456999"/>
    <lineage>
        <taxon>Eukaryota</taxon>
        <taxon>Fungi</taxon>
        <taxon>Dikarya</taxon>
        <taxon>Basidiomycota</taxon>
        <taxon>Agaricomycotina</taxon>
        <taxon>Agaricomycetes</taxon>
        <taxon>Cantharellales</taxon>
        <taxon>Ceratobasidiaceae</taxon>
        <taxon>Rhizoctonia</taxon>
    </lineage>
</organism>
<dbReference type="InterPro" id="IPR044774">
    <property type="entry name" value="Suv3_DEXQc"/>
</dbReference>
<keyword evidence="4" id="KW-0378">Hydrolase</keyword>
<dbReference type="CDD" id="cd17913">
    <property type="entry name" value="DEXQc_Suv3"/>
    <property type="match status" value="1"/>
</dbReference>
<evidence type="ECO:0000256" key="3">
    <source>
        <dbReference type="ARBA" id="ARBA00022741"/>
    </source>
</evidence>